<name>A0A419S9T2_9SPHI</name>
<organism evidence="4 5">
    <name type="scientific">Pelobium manganitolerans</name>
    <dbReference type="NCBI Taxonomy" id="1842495"/>
    <lineage>
        <taxon>Bacteria</taxon>
        <taxon>Pseudomonadati</taxon>
        <taxon>Bacteroidota</taxon>
        <taxon>Sphingobacteriia</taxon>
        <taxon>Sphingobacteriales</taxon>
        <taxon>Sphingobacteriaceae</taxon>
        <taxon>Pelobium</taxon>
    </lineage>
</organism>
<dbReference type="SUPFAM" id="SSF109709">
    <property type="entry name" value="KorB DNA-binding domain-like"/>
    <property type="match status" value="1"/>
</dbReference>
<accession>A0A419S9T2</accession>
<dbReference type="InterPro" id="IPR004437">
    <property type="entry name" value="ParB/RepB/Spo0J"/>
</dbReference>
<evidence type="ECO:0000313" key="5">
    <source>
        <dbReference type="Proteomes" id="UP000283433"/>
    </source>
</evidence>
<gene>
    <name evidence="4" type="ORF">BCY91_14020</name>
</gene>
<sequence>MANKKENLKTAGSPDPLGVMNISVNFISPSSLNIRKSIDEQSISELKESILSVGLIQPITLRPDADGYEIVCGERRYQACLAAGMKEIPAMIKNLTDEEAVEIIITENLQREGVGPIEESEAFEHMIESMRYSVEDIAAKIGKPESYVTRRLLLLKLIPPLFEKVKTGELPIGHAERLARVADKHQAAWHEYAFEQRYGEKSAGTLKNLKWWLEHNTNNKLAEAIFDTGLRNFAGVPQACTECPHNTACSLALFDEQEPVCMDPECFAKKTKTAYDANVEEAIKDPNVTLIDTNWNKSAKAKELRKEGFTVYEAHQVRWLTKPELEEVDREDYDSDEEYNQAVKEAESDFAEDMEYYNEESLKLMSAFDLASGKYKKVSIYESAKKAIQKEDSKASEILDLKSKIKRGRELDKEKVMKRLVDHMTVNIPQGPLTDEEFQCMYADFLNRIGYGKKSADIEKKFGIEKKYSASEGIAFVNGVKGVSPEDIGNMVRISLLSNYSGIFPNSLGGAIIFNLAAKWCPKELLEFELDQEGIREKREAKLNARIADLEKGVADGQ</sequence>
<protein>
    <recommendedName>
        <fullName evidence="3">ParB-like N-terminal domain-containing protein</fullName>
    </recommendedName>
</protein>
<dbReference type="Gene3D" id="1.10.10.2830">
    <property type="match status" value="1"/>
</dbReference>
<dbReference type="InterPro" id="IPR050336">
    <property type="entry name" value="Chromosome_partition/occlusion"/>
</dbReference>
<dbReference type="GO" id="GO:0005694">
    <property type="term" value="C:chromosome"/>
    <property type="evidence" value="ECO:0007669"/>
    <property type="project" value="TreeGrafter"/>
</dbReference>
<dbReference type="InterPro" id="IPR041468">
    <property type="entry name" value="HTH_ParB/Spo0J"/>
</dbReference>
<dbReference type="Proteomes" id="UP000283433">
    <property type="component" value="Unassembled WGS sequence"/>
</dbReference>
<dbReference type="PANTHER" id="PTHR33375">
    <property type="entry name" value="CHROMOSOME-PARTITIONING PROTEIN PARB-RELATED"/>
    <property type="match status" value="1"/>
</dbReference>
<dbReference type="Pfam" id="PF17762">
    <property type="entry name" value="HTH_ParB"/>
    <property type="match status" value="1"/>
</dbReference>
<comment type="caution">
    <text evidence="4">The sequence shown here is derived from an EMBL/GenBank/DDBJ whole genome shotgun (WGS) entry which is preliminary data.</text>
</comment>
<dbReference type="CDD" id="cd16393">
    <property type="entry name" value="SPO0J_N"/>
    <property type="match status" value="1"/>
</dbReference>
<feature type="domain" description="ParB-like N-terminal" evidence="3">
    <location>
        <begin position="20"/>
        <end position="109"/>
    </location>
</feature>
<dbReference type="Gene3D" id="3.90.1530.30">
    <property type="match status" value="1"/>
</dbReference>
<dbReference type="NCBIfam" id="TIGR00180">
    <property type="entry name" value="parB_part"/>
    <property type="match status" value="1"/>
</dbReference>
<evidence type="ECO:0000259" key="3">
    <source>
        <dbReference type="SMART" id="SM00470"/>
    </source>
</evidence>
<dbReference type="PANTHER" id="PTHR33375:SF7">
    <property type="entry name" value="CHROMOSOME 2-PARTITIONING PROTEIN PARB-RELATED"/>
    <property type="match status" value="1"/>
</dbReference>
<dbReference type="EMBL" id="MBTA01000003">
    <property type="protein sequence ID" value="RKD18989.1"/>
    <property type="molecule type" value="Genomic_DNA"/>
</dbReference>
<dbReference type="GO" id="GO:0007059">
    <property type="term" value="P:chromosome segregation"/>
    <property type="evidence" value="ECO:0007669"/>
    <property type="project" value="TreeGrafter"/>
</dbReference>
<keyword evidence="5" id="KW-1185">Reference proteome</keyword>
<dbReference type="InterPro" id="IPR036086">
    <property type="entry name" value="ParB/Sulfiredoxin_sf"/>
</dbReference>
<reference evidence="4 5" key="1">
    <citation type="submission" date="2016-07" db="EMBL/GenBank/DDBJ databases">
        <title>Genome of Pelobium manganitolerans.</title>
        <authorList>
            <person name="Wu S."/>
            <person name="Wang G."/>
        </authorList>
    </citation>
    <scope>NUCLEOTIDE SEQUENCE [LARGE SCALE GENOMIC DNA]</scope>
    <source>
        <strain evidence="4 5">YS-25</strain>
    </source>
</reference>
<dbReference type="AlphaFoldDB" id="A0A419S9T2"/>
<dbReference type="FunFam" id="3.90.1530.30:FF:000001">
    <property type="entry name" value="Chromosome partitioning protein ParB"/>
    <property type="match status" value="1"/>
</dbReference>
<dbReference type="GO" id="GO:0003677">
    <property type="term" value="F:DNA binding"/>
    <property type="evidence" value="ECO:0007669"/>
    <property type="project" value="UniProtKB-KW"/>
</dbReference>
<dbReference type="Pfam" id="PF02195">
    <property type="entry name" value="ParB_N"/>
    <property type="match status" value="1"/>
</dbReference>
<proteinExistence type="inferred from homology"/>
<evidence type="ECO:0000256" key="2">
    <source>
        <dbReference type="ARBA" id="ARBA00023125"/>
    </source>
</evidence>
<dbReference type="InterPro" id="IPR003115">
    <property type="entry name" value="ParB_N"/>
</dbReference>
<dbReference type="SMART" id="SM00470">
    <property type="entry name" value="ParB"/>
    <property type="match status" value="1"/>
</dbReference>
<dbReference type="RefSeq" id="WP_120180635.1">
    <property type="nucleotide sequence ID" value="NZ_MBTA01000003.1"/>
</dbReference>
<evidence type="ECO:0000256" key="1">
    <source>
        <dbReference type="ARBA" id="ARBA00006295"/>
    </source>
</evidence>
<evidence type="ECO:0000313" key="4">
    <source>
        <dbReference type="EMBL" id="RKD18989.1"/>
    </source>
</evidence>
<dbReference type="SUPFAM" id="SSF110849">
    <property type="entry name" value="ParB/Sulfiredoxin"/>
    <property type="match status" value="1"/>
</dbReference>
<dbReference type="OrthoDB" id="9796891at2"/>
<comment type="similarity">
    <text evidence="1">Belongs to the ParB family.</text>
</comment>
<keyword evidence="2" id="KW-0238">DNA-binding</keyword>